<gene>
    <name evidence="1" type="ORF">AS202_06370</name>
</gene>
<dbReference type="Proteomes" id="UP000069030">
    <property type="component" value="Chromosome"/>
</dbReference>
<protein>
    <submittedName>
        <fullName evidence="1">Cytochrome d ubiquinol oxidase subunit II</fullName>
    </submittedName>
</protein>
<sequence length="156" mass="17957">MGKNITILVFIQLSLAIISAVLISKMSFLGRVGISLMYKQYTVFKTPWKTALIIFGIQVALIIILALFKYFSSRPIANIVTVVLLIIGVIGAYYTYIDFTRTSHKHMKFYFHLGGYMFWFNWIFSCLFFFCLKGKRKALPLSTTELDQSDIQPKID</sequence>
<organism evidence="1 2">
    <name type="scientific">Myroides odoratimimus</name>
    <dbReference type="NCBI Taxonomy" id="76832"/>
    <lineage>
        <taxon>Bacteria</taxon>
        <taxon>Pseudomonadati</taxon>
        <taxon>Bacteroidota</taxon>
        <taxon>Flavobacteriia</taxon>
        <taxon>Flavobacteriales</taxon>
        <taxon>Flavobacteriaceae</taxon>
        <taxon>Myroides</taxon>
    </lineage>
</organism>
<name>A0A0S7EEH3_9FLAO</name>
<accession>A0A0S7EEH3</accession>
<dbReference type="GeneID" id="66974413"/>
<dbReference type="EMBL" id="CP013690">
    <property type="protein sequence ID" value="ALU25782.1"/>
    <property type="molecule type" value="Genomic_DNA"/>
</dbReference>
<dbReference type="eggNOG" id="ENOG50336S2">
    <property type="taxonomic scope" value="Bacteria"/>
</dbReference>
<dbReference type="RefSeq" id="WP_006257742.1">
    <property type="nucleotide sequence ID" value="NZ_BCMQ01000001.1"/>
</dbReference>
<proteinExistence type="predicted"/>
<reference evidence="1 2" key="1">
    <citation type="journal article" date="2016" name="J. Zhejiang Univ. Sci. B">
        <title>Antibiotic resistance mechanisms of Myroides sp.</title>
        <authorList>
            <person name="Hu S."/>
            <person name="Yuan S."/>
            <person name="Qu H."/>
            <person name="Jiang T."/>
            <person name="Zhou Y."/>
            <person name="Wang M."/>
            <person name="Ming D."/>
        </authorList>
    </citation>
    <scope>NUCLEOTIDE SEQUENCE [LARGE SCALE GENOMIC DNA]</scope>
    <source>
        <strain evidence="1 2">PR63039</strain>
    </source>
</reference>
<dbReference type="AlphaFoldDB" id="A0A0S7EEH3"/>
<dbReference type="KEGG" id="mod:AS202_06370"/>
<evidence type="ECO:0000313" key="1">
    <source>
        <dbReference type="EMBL" id="ALU25782.1"/>
    </source>
</evidence>
<evidence type="ECO:0000313" key="2">
    <source>
        <dbReference type="Proteomes" id="UP000069030"/>
    </source>
</evidence>